<feature type="transmembrane region" description="Helical" evidence="1">
    <location>
        <begin position="9"/>
        <end position="26"/>
    </location>
</feature>
<reference evidence="2" key="1">
    <citation type="submission" date="2019-08" db="EMBL/GenBank/DDBJ databases">
        <authorList>
            <person name="Kucharzyk K."/>
            <person name="Murdoch R.W."/>
            <person name="Higgins S."/>
            <person name="Loffler F."/>
        </authorList>
    </citation>
    <scope>NUCLEOTIDE SEQUENCE</scope>
</reference>
<gene>
    <name evidence="2" type="ORF">SDC9_135936</name>
</gene>
<sequence>MKLSTGEKIVYAIFAVVLIMVNPPILQAVNNYAIAKPFTFGWPTLLVWLDFWYVVGTATFLIGVLKIKAWGKDYQKP</sequence>
<keyword evidence="1" id="KW-1133">Transmembrane helix</keyword>
<dbReference type="AlphaFoldDB" id="A0A645DJT0"/>
<organism evidence="2">
    <name type="scientific">bioreactor metagenome</name>
    <dbReference type="NCBI Taxonomy" id="1076179"/>
    <lineage>
        <taxon>unclassified sequences</taxon>
        <taxon>metagenomes</taxon>
        <taxon>ecological metagenomes</taxon>
    </lineage>
</organism>
<evidence type="ECO:0008006" key="3">
    <source>
        <dbReference type="Google" id="ProtNLM"/>
    </source>
</evidence>
<comment type="caution">
    <text evidence="2">The sequence shown here is derived from an EMBL/GenBank/DDBJ whole genome shotgun (WGS) entry which is preliminary data.</text>
</comment>
<accession>A0A645DJT0</accession>
<feature type="transmembrane region" description="Helical" evidence="1">
    <location>
        <begin position="46"/>
        <end position="67"/>
    </location>
</feature>
<dbReference type="EMBL" id="VSSQ01036370">
    <property type="protein sequence ID" value="MPM88832.1"/>
    <property type="molecule type" value="Genomic_DNA"/>
</dbReference>
<protein>
    <recommendedName>
        <fullName evidence="3">DUF3311 domain-containing protein</fullName>
    </recommendedName>
</protein>
<name>A0A645DJT0_9ZZZZ</name>
<proteinExistence type="predicted"/>
<keyword evidence="1" id="KW-0812">Transmembrane</keyword>
<keyword evidence="1" id="KW-0472">Membrane</keyword>
<evidence type="ECO:0000256" key="1">
    <source>
        <dbReference type="SAM" id="Phobius"/>
    </source>
</evidence>
<evidence type="ECO:0000313" key="2">
    <source>
        <dbReference type="EMBL" id="MPM88832.1"/>
    </source>
</evidence>